<comment type="similarity">
    <text evidence="4">Belongs to the YbaB/EbfC family.</text>
</comment>
<evidence type="ECO:0000313" key="7">
    <source>
        <dbReference type="Proteomes" id="UP000189462"/>
    </source>
</evidence>
<dbReference type="STRING" id="108003.B1C78_04420"/>
<name>A0A1V3NQR8_9GAMM</name>
<evidence type="ECO:0000256" key="2">
    <source>
        <dbReference type="ARBA" id="ARBA00022490"/>
    </source>
</evidence>
<dbReference type="PANTHER" id="PTHR33449">
    <property type="entry name" value="NUCLEOID-ASSOCIATED PROTEIN YBAB"/>
    <property type="match status" value="1"/>
</dbReference>
<dbReference type="FunFam" id="3.30.1310.10:FF:000001">
    <property type="entry name" value="Nucleoid-associated protein YbaB"/>
    <property type="match status" value="1"/>
</dbReference>
<comment type="subunit">
    <text evidence="1 4">Homodimer.</text>
</comment>
<dbReference type="SUPFAM" id="SSF82607">
    <property type="entry name" value="YbaB-like"/>
    <property type="match status" value="1"/>
</dbReference>
<dbReference type="AlphaFoldDB" id="A0A1V3NQR8"/>
<proteinExistence type="inferred from homology"/>
<evidence type="ECO:0000256" key="4">
    <source>
        <dbReference type="HAMAP-Rule" id="MF_00274"/>
    </source>
</evidence>
<keyword evidence="5" id="KW-0175">Coiled coil</keyword>
<protein>
    <recommendedName>
        <fullName evidence="4">Nucleoid-associated protein B1C78_04420</fullName>
    </recommendedName>
</protein>
<dbReference type="GO" id="GO:0003677">
    <property type="term" value="F:DNA binding"/>
    <property type="evidence" value="ECO:0007669"/>
    <property type="project" value="UniProtKB-UniRule"/>
</dbReference>
<gene>
    <name evidence="6" type="ORF">B1C78_04420</name>
</gene>
<reference evidence="6 7" key="1">
    <citation type="submission" date="2017-02" db="EMBL/GenBank/DDBJ databases">
        <title>Genomic diversity within the haloalkaliphilic genus Thioalkalivibrio.</title>
        <authorList>
            <person name="Ahn A.-C."/>
            <person name="Meier-Kolthoff J."/>
            <person name="Overmars L."/>
            <person name="Richter M."/>
            <person name="Woyke T."/>
            <person name="Sorokin D.Y."/>
            <person name="Muyzer G."/>
        </authorList>
    </citation>
    <scope>NUCLEOTIDE SEQUENCE [LARGE SCALE GENOMIC DNA]</scope>
    <source>
        <strain evidence="6 7">ALJD</strain>
    </source>
</reference>
<keyword evidence="2 4" id="KW-0963">Cytoplasm</keyword>
<organism evidence="6 7">
    <name type="scientific">Thioalkalivibrio denitrificans</name>
    <dbReference type="NCBI Taxonomy" id="108003"/>
    <lineage>
        <taxon>Bacteria</taxon>
        <taxon>Pseudomonadati</taxon>
        <taxon>Pseudomonadota</taxon>
        <taxon>Gammaproteobacteria</taxon>
        <taxon>Chromatiales</taxon>
        <taxon>Ectothiorhodospiraceae</taxon>
        <taxon>Thioalkalivibrio</taxon>
    </lineage>
</organism>
<dbReference type="InterPro" id="IPR036894">
    <property type="entry name" value="YbaB-like_sf"/>
</dbReference>
<feature type="coiled-coil region" evidence="5">
    <location>
        <begin position="6"/>
        <end position="33"/>
    </location>
</feature>
<keyword evidence="3 4" id="KW-0238">DNA-binding</keyword>
<accession>A0A1V3NQR8</accession>
<dbReference type="Gene3D" id="3.30.1310.10">
    <property type="entry name" value="Nucleoid-associated protein YbaB-like domain"/>
    <property type="match status" value="1"/>
</dbReference>
<dbReference type="PANTHER" id="PTHR33449:SF1">
    <property type="entry name" value="NUCLEOID-ASSOCIATED PROTEIN YBAB"/>
    <property type="match status" value="1"/>
</dbReference>
<evidence type="ECO:0000313" key="6">
    <source>
        <dbReference type="EMBL" id="OOG27228.1"/>
    </source>
</evidence>
<comment type="subcellular location">
    <subcellularLocation>
        <location evidence="4">Cytoplasm</location>
        <location evidence="4">Nucleoid</location>
    </subcellularLocation>
</comment>
<keyword evidence="7" id="KW-1185">Reference proteome</keyword>
<evidence type="ECO:0000256" key="5">
    <source>
        <dbReference type="SAM" id="Coils"/>
    </source>
</evidence>
<dbReference type="Pfam" id="PF02575">
    <property type="entry name" value="YbaB_DNA_bd"/>
    <property type="match status" value="1"/>
</dbReference>
<dbReference type="InterPro" id="IPR004401">
    <property type="entry name" value="YbaB/EbfC"/>
</dbReference>
<sequence>MMKGGLGNLMKQAQKMQENMAKAQEELANMEVTGQSGGGLVSVVMTGRHEVCRVSIDPSLLEDDRDMLEDLVAAAINDAVHRVEETTKQRMADLTSGMGLPPGFKLPF</sequence>
<dbReference type="GO" id="GO:0043590">
    <property type="term" value="C:bacterial nucleoid"/>
    <property type="evidence" value="ECO:0007669"/>
    <property type="project" value="UniProtKB-UniRule"/>
</dbReference>
<comment type="function">
    <text evidence="4">Binds to DNA and alters its conformation. May be involved in regulation of gene expression, nucleoid organization and DNA protection.</text>
</comment>
<evidence type="ECO:0000256" key="1">
    <source>
        <dbReference type="ARBA" id="ARBA00011738"/>
    </source>
</evidence>
<dbReference type="NCBIfam" id="TIGR00103">
    <property type="entry name" value="DNA_YbaB_EbfC"/>
    <property type="match status" value="1"/>
</dbReference>
<dbReference type="OrthoDB" id="9808738at2"/>
<dbReference type="HAMAP" id="MF_00274">
    <property type="entry name" value="DNA_YbaB_EbfC"/>
    <property type="match status" value="1"/>
</dbReference>
<dbReference type="RefSeq" id="WP_077277920.1">
    <property type="nucleotide sequence ID" value="NZ_MVBK01000021.1"/>
</dbReference>
<dbReference type="PIRSF" id="PIRSF004555">
    <property type="entry name" value="UCP004555"/>
    <property type="match status" value="1"/>
</dbReference>
<dbReference type="EMBL" id="MVBK01000021">
    <property type="protein sequence ID" value="OOG27228.1"/>
    <property type="molecule type" value="Genomic_DNA"/>
</dbReference>
<comment type="caution">
    <text evidence="6">The sequence shown here is derived from an EMBL/GenBank/DDBJ whole genome shotgun (WGS) entry which is preliminary data.</text>
</comment>
<dbReference type="GO" id="GO:0005829">
    <property type="term" value="C:cytosol"/>
    <property type="evidence" value="ECO:0007669"/>
    <property type="project" value="TreeGrafter"/>
</dbReference>
<dbReference type="Proteomes" id="UP000189462">
    <property type="component" value="Unassembled WGS sequence"/>
</dbReference>
<evidence type="ECO:0000256" key="3">
    <source>
        <dbReference type="ARBA" id="ARBA00023125"/>
    </source>
</evidence>